<name>W4MH06_9BACT</name>
<evidence type="ECO:0000256" key="2">
    <source>
        <dbReference type="ARBA" id="ARBA00004651"/>
    </source>
</evidence>
<dbReference type="InterPro" id="IPR003661">
    <property type="entry name" value="HisK_dim/P_dom"/>
</dbReference>
<sequence length="407" mass="45800">MDMRGKRTSRQTSAAARPFNLRRSFLLLSLVCIALMSLASAWLLSRFLTSHMLHRDAEVTKQFVQSIVNDMQPSAYFPDLPTDTDRQTHAEFFTLANREHVKTAFEDYFQRLAHMPEVVRANVFDADQTIIWSRQRALIGHHSTDNRELQQALTGQVTVKQGTVKQPEKAEHVRFERGVRYFVESYIPIRNASRDTVIGVVEVYKIPDALFHTLAQGYQLIWGSAFGGALLLYAALFWIVRRAERVIDQQGEQLVAAETLATIGEMASAVVHNIRNPLASIRTSAEIIYEEEDAFAVQPQSEDIMTEVDRLEGWLRDLLTYAQPLAHTPAPVPLADLVRDALQHVTSRLDKQKVQLQLDMPDALPPLYADAALLHQAIYGILSNALDAMPSGGILTLKARQGMGSQW</sequence>
<accession>W4MH06</accession>
<feature type="non-terminal residue" evidence="11">
    <location>
        <position position="407"/>
    </location>
</feature>
<comment type="subcellular location">
    <subcellularLocation>
        <location evidence="2">Cell membrane</location>
        <topology evidence="2">Multi-pass membrane protein</topology>
    </subcellularLocation>
</comment>
<dbReference type="InterPro" id="IPR005467">
    <property type="entry name" value="His_kinase_dom"/>
</dbReference>
<dbReference type="InterPro" id="IPR050980">
    <property type="entry name" value="2C_sensor_his_kinase"/>
</dbReference>
<feature type="transmembrane region" description="Helical" evidence="9">
    <location>
        <begin position="220"/>
        <end position="240"/>
    </location>
</feature>
<keyword evidence="7" id="KW-0418">Kinase</keyword>
<evidence type="ECO:0000256" key="4">
    <source>
        <dbReference type="ARBA" id="ARBA00022475"/>
    </source>
</evidence>
<evidence type="ECO:0000256" key="9">
    <source>
        <dbReference type="SAM" id="Phobius"/>
    </source>
</evidence>
<keyword evidence="6" id="KW-0547">Nucleotide-binding</keyword>
<dbReference type="PANTHER" id="PTHR44936:SF10">
    <property type="entry name" value="SENSOR PROTEIN RSTB"/>
    <property type="match status" value="1"/>
</dbReference>
<organism evidence="11 12">
    <name type="scientific">Candidatus Entotheonella gemina</name>
    <dbReference type="NCBI Taxonomy" id="1429439"/>
    <lineage>
        <taxon>Bacteria</taxon>
        <taxon>Pseudomonadati</taxon>
        <taxon>Nitrospinota/Tectimicrobiota group</taxon>
        <taxon>Candidatus Tectimicrobiota</taxon>
        <taxon>Candidatus Entotheonellia</taxon>
        <taxon>Candidatus Entotheonellales</taxon>
        <taxon>Candidatus Entotheonellaceae</taxon>
        <taxon>Candidatus Entotheonella</taxon>
    </lineage>
</organism>
<dbReference type="AlphaFoldDB" id="W4MH06"/>
<keyword evidence="9" id="KW-0812">Transmembrane</keyword>
<dbReference type="SUPFAM" id="SSF47384">
    <property type="entry name" value="Homodimeric domain of signal transducing histidine kinase"/>
    <property type="match status" value="1"/>
</dbReference>
<dbReference type="SMART" id="SM00388">
    <property type="entry name" value="HisKA"/>
    <property type="match status" value="1"/>
</dbReference>
<dbReference type="PROSITE" id="PS50109">
    <property type="entry name" value="HIS_KIN"/>
    <property type="match status" value="1"/>
</dbReference>
<dbReference type="GO" id="GO:0000155">
    <property type="term" value="F:phosphorelay sensor kinase activity"/>
    <property type="evidence" value="ECO:0007669"/>
    <property type="project" value="InterPro"/>
</dbReference>
<keyword evidence="9" id="KW-1133">Transmembrane helix</keyword>
<evidence type="ECO:0000256" key="8">
    <source>
        <dbReference type="ARBA" id="ARBA00022840"/>
    </source>
</evidence>
<keyword evidence="9" id="KW-0472">Membrane</keyword>
<keyword evidence="4" id="KW-1003">Cell membrane</keyword>
<evidence type="ECO:0000256" key="1">
    <source>
        <dbReference type="ARBA" id="ARBA00000085"/>
    </source>
</evidence>
<dbReference type="SUPFAM" id="SSF55874">
    <property type="entry name" value="ATPase domain of HSP90 chaperone/DNA topoisomerase II/histidine kinase"/>
    <property type="match status" value="1"/>
</dbReference>
<dbReference type="InterPro" id="IPR036890">
    <property type="entry name" value="HATPase_C_sf"/>
</dbReference>
<comment type="caution">
    <text evidence="11">The sequence shown here is derived from an EMBL/GenBank/DDBJ whole genome shotgun (WGS) entry which is preliminary data.</text>
</comment>
<dbReference type="EMBL" id="AZHX01000026">
    <property type="protein sequence ID" value="ETX09221.1"/>
    <property type="molecule type" value="Genomic_DNA"/>
</dbReference>
<keyword evidence="5" id="KW-0808">Transferase</keyword>
<dbReference type="HOGENOM" id="CLU_563671_0_0_7"/>
<dbReference type="PANTHER" id="PTHR44936">
    <property type="entry name" value="SENSOR PROTEIN CREC"/>
    <property type="match status" value="1"/>
</dbReference>
<dbReference type="EC" id="2.7.13.3" evidence="3"/>
<evidence type="ECO:0000256" key="5">
    <source>
        <dbReference type="ARBA" id="ARBA00022679"/>
    </source>
</evidence>
<gene>
    <name evidence="11" type="ORF">ETSY2_00765</name>
</gene>
<comment type="catalytic activity">
    <reaction evidence="1">
        <text>ATP + protein L-histidine = ADP + protein N-phospho-L-histidine.</text>
        <dbReference type="EC" id="2.7.13.3"/>
    </reaction>
</comment>
<dbReference type="InterPro" id="IPR036097">
    <property type="entry name" value="HisK_dim/P_sf"/>
</dbReference>
<keyword evidence="8" id="KW-0067">ATP-binding</keyword>
<evidence type="ECO:0000313" key="11">
    <source>
        <dbReference type="EMBL" id="ETX09221.1"/>
    </source>
</evidence>
<dbReference type="CDD" id="cd00082">
    <property type="entry name" value="HisKA"/>
    <property type="match status" value="1"/>
</dbReference>
<evidence type="ECO:0000256" key="3">
    <source>
        <dbReference type="ARBA" id="ARBA00012438"/>
    </source>
</evidence>
<feature type="domain" description="Histidine kinase" evidence="10">
    <location>
        <begin position="269"/>
        <end position="401"/>
    </location>
</feature>
<proteinExistence type="predicted"/>
<evidence type="ECO:0000259" key="10">
    <source>
        <dbReference type="PROSITE" id="PS50109"/>
    </source>
</evidence>
<evidence type="ECO:0000256" key="6">
    <source>
        <dbReference type="ARBA" id="ARBA00022741"/>
    </source>
</evidence>
<reference evidence="11 12" key="1">
    <citation type="journal article" date="2014" name="Nature">
        <title>An environmental bacterial taxon with a large and distinct metabolic repertoire.</title>
        <authorList>
            <person name="Wilson M.C."/>
            <person name="Mori T."/>
            <person name="Ruckert C."/>
            <person name="Uria A.R."/>
            <person name="Helf M.J."/>
            <person name="Takada K."/>
            <person name="Gernert C."/>
            <person name="Steffens U.A."/>
            <person name="Heycke N."/>
            <person name="Schmitt S."/>
            <person name="Rinke C."/>
            <person name="Helfrich E.J."/>
            <person name="Brachmann A.O."/>
            <person name="Gurgui C."/>
            <person name="Wakimoto T."/>
            <person name="Kracht M."/>
            <person name="Crusemann M."/>
            <person name="Hentschel U."/>
            <person name="Abe I."/>
            <person name="Matsunaga S."/>
            <person name="Kalinowski J."/>
            <person name="Takeyama H."/>
            <person name="Piel J."/>
        </authorList>
    </citation>
    <scope>NUCLEOTIDE SEQUENCE [LARGE SCALE GENOMIC DNA]</scope>
    <source>
        <strain evidence="12">TSY2</strain>
    </source>
</reference>
<dbReference type="GO" id="GO:0005524">
    <property type="term" value="F:ATP binding"/>
    <property type="evidence" value="ECO:0007669"/>
    <property type="project" value="UniProtKB-KW"/>
</dbReference>
<dbReference type="Gene3D" id="3.30.565.10">
    <property type="entry name" value="Histidine kinase-like ATPase, C-terminal domain"/>
    <property type="match status" value="1"/>
</dbReference>
<protein>
    <recommendedName>
        <fullName evidence="3">histidine kinase</fullName>
        <ecNumber evidence="3">2.7.13.3</ecNumber>
    </recommendedName>
</protein>
<keyword evidence="12" id="KW-1185">Reference proteome</keyword>
<dbReference type="Pfam" id="PF00512">
    <property type="entry name" value="HisKA"/>
    <property type="match status" value="1"/>
</dbReference>
<dbReference type="Proteomes" id="UP000019140">
    <property type="component" value="Unassembled WGS sequence"/>
</dbReference>
<evidence type="ECO:0000256" key="7">
    <source>
        <dbReference type="ARBA" id="ARBA00022777"/>
    </source>
</evidence>
<dbReference type="Gene3D" id="1.10.287.130">
    <property type="match status" value="1"/>
</dbReference>
<dbReference type="GO" id="GO:0005886">
    <property type="term" value="C:plasma membrane"/>
    <property type="evidence" value="ECO:0007669"/>
    <property type="project" value="UniProtKB-SubCell"/>
</dbReference>
<evidence type="ECO:0000313" key="12">
    <source>
        <dbReference type="Proteomes" id="UP000019140"/>
    </source>
</evidence>